<dbReference type="EMBL" id="VSFF01000005">
    <property type="protein sequence ID" value="TYC15123.1"/>
    <property type="molecule type" value="Genomic_DNA"/>
</dbReference>
<keyword evidence="1" id="KW-0472">Membrane</keyword>
<proteinExistence type="predicted"/>
<dbReference type="AlphaFoldDB" id="A0A5D0UC11"/>
<gene>
    <name evidence="2" type="ORF">FXF65_13515</name>
</gene>
<dbReference type="RefSeq" id="WP_148350273.1">
    <property type="nucleotide sequence ID" value="NZ_JBHSBF010000027.1"/>
</dbReference>
<feature type="transmembrane region" description="Helical" evidence="1">
    <location>
        <begin position="67"/>
        <end position="86"/>
    </location>
</feature>
<keyword evidence="3" id="KW-1185">Reference proteome</keyword>
<reference evidence="2 3" key="1">
    <citation type="submission" date="2019-08" db="EMBL/GenBank/DDBJ databases">
        <title>Actinomadura sp. nov. CYP1-5 isolated from mountain soil.</title>
        <authorList>
            <person name="Songsumanus A."/>
            <person name="Kuncharoen N."/>
            <person name="Kudo T."/>
            <person name="Yuki M."/>
            <person name="Igarashi Y."/>
            <person name="Tanasupawat S."/>
        </authorList>
    </citation>
    <scope>NUCLEOTIDE SEQUENCE [LARGE SCALE GENOMIC DNA]</scope>
    <source>
        <strain evidence="2 3">GKU157</strain>
    </source>
</reference>
<evidence type="ECO:0008006" key="4">
    <source>
        <dbReference type="Google" id="ProtNLM"/>
    </source>
</evidence>
<organism evidence="2 3">
    <name type="scientific">Actinomadura syzygii</name>
    <dbReference type="NCBI Taxonomy" id="1427538"/>
    <lineage>
        <taxon>Bacteria</taxon>
        <taxon>Bacillati</taxon>
        <taxon>Actinomycetota</taxon>
        <taxon>Actinomycetes</taxon>
        <taxon>Streptosporangiales</taxon>
        <taxon>Thermomonosporaceae</taxon>
        <taxon>Actinomadura</taxon>
    </lineage>
</organism>
<protein>
    <recommendedName>
        <fullName evidence="4">DUF3024 domain-containing protein</fullName>
    </recommendedName>
</protein>
<dbReference type="OrthoDB" id="9892571at2"/>
<keyword evidence="1" id="KW-0812">Transmembrane</keyword>
<name>A0A5D0UC11_9ACTN</name>
<evidence type="ECO:0000313" key="2">
    <source>
        <dbReference type="EMBL" id="TYC15123.1"/>
    </source>
</evidence>
<evidence type="ECO:0000313" key="3">
    <source>
        <dbReference type="Proteomes" id="UP000322634"/>
    </source>
</evidence>
<comment type="caution">
    <text evidence="2">The sequence shown here is derived from an EMBL/GenBank/DDBJ whole genome shotgun (WGS) entry which is preliminary data.</text>
</comment>
<sequence>MGQTSLIRYRVRRAVQHRYLEWRALRNRDIVMAHLDALVPPLERRGWRCVKTYEPDVVPVRVPLLRIYGADIAMTLCVLAVPYGLWSYYEAARGRDAWFCPCGDAEWAAETVDEFLRERSSTR</sequence>
<accession>A0A5D0UC11</accession>
<keyword evidence="1" id="KW-1133">Transmembrane helix</keyword>
<evidence type="ECO:0000256" key="1">
    <source>
        <dbReference type="SAM" id="Phobius"/>
    </source>
</evidence>
<dbReference type="Proteomes" id="UP000322634">
    <property type="component" value="Unassembled WGS sequence"/>
</dbReference>